<dbReference type="CDD" id="cd17923">
    <property type="entry name" value="DEXHc_Hrq1-like"/>
    <property type="match status" value="1"/>
</dbReference>
<dbReference type="Proteomes" id="UP000318834">
    <property type="component" value="Unassembled WGS sequence"/>
</dbReference>
<dbReference type="Gene3D" id="3.40.50.300">
    <property type="entry name" value="P-loop containing nucleotide triphosphate hydrolases"/>
    <property type="match status" value="2"/>
</dbReference>
<evidence type="ECO:0000313" key="5">
    <source>
        <dbReference type="EMBL" id="TMI73422.1"/>
    </source>
</evidence>
<dbReference type="SMART" id="SM00487">
    <property type="entry name" value="DEXDc"/>
    <property type="match status" value="1"/>
</dbReference>
<dbReference type="GO" id="GO:0006289">
    <property type="term" value="P:nucleotide-excision repair"/>
    <property type="evidence" value="ECO:0007669"/>
    <property type="project" value="TreeGrafter"/>
</dbReference>
<sequence length="793" mass="87430">MTLLQLLNRLQSDPRLSSRIAAWKTIPARPASSSPFPDAVNRDLVRALHHRGIEALYTHQAEAFSAVHAGEHIVVVTPTASGKTLCYNLPVLNRVLEEPGARALYLFPTKALSADQVDELQQLVKALNADIKTFTYDGDTPASARRAIRAAGHVVVTNPDMLHTAILPHHTKWLRLFENLRYVIIDELHQYRGVFGSHVANVIRRLSRICRFYGSDPQFICTSATIGNPKEHAQRLIGRQVTLVDRTGAPAGEKVIAFINPPVVNRELGIRRDTLMEVRDLASELIRNQIPTITFGRSRLAAELLTTYLKDLATHHGRDPEMVRGYRAGYLPSERRAIERGLREGEIRAVAATNALELGIDIGQLSAAILAGYPGTIASTWQQMGRAGRTSELAAAFLVATSDPLDQYLMTHPEYFFERSPEHALINPDNTLVLTSHLKCAVFELPVDHDEPYGASVQAEIMRHLQSQQIVHDDGRRWHYVAERFPAEEISLRSASTENVVIIDETDAKPQVVGEVDLASAPALVHEHAIYMHLSQQYHVERLDWEQRKAYVKCVEVDYYTDADIAVGIDVLSEDAAARGPLPRAHGDVVVTYRPTIFKKLKLFTQENVGWGRITLPETTMHTTGAWWVLPSEVVGNAFPRSPAPPRAGEAGVAVPAFLSSDRLQGALAALSHALHNIAPLYLMCDPNDLGRVYEIRSPHTGRPTIYLYERAPGGVGLAERLFRLHDELVNAAIDLVSHCGCEWGCPSCVGPVLEVGSSGKADCLTILSSVIASPEMSRPSSRGPEGRGDLLA</sequence>
<name>A0A537IQR3_9BACT</name>
<dbReference type="InterPro" id="IPR018973">
    <property type="entry name" value="MZB"/>
</dbReference>
<keyword evidence="2" id="KW-0067">ATP-binding</keyword>
<keyword evidence="5" id="KW-0378">Hydrolase</keyword>
<dbReference type="GO" id="GO:0005524">
    <property type="term" value="F:ATP binding"/>
    <property type="evidence" value="ECO:0007669"/>
    <property type="project" value="UniProtKB-KW"/>
</dbReference>
<dbReference type="InterPro" id="IPR001650">
    <property type="entry name" value="Helicase_C-like"/>
</dbReference>
<feature type="domain" description="Helicase C-terminal" evidence="4">
    <location>
        <begin position="277"/>
        <end position="433"/>
    </location>
</feature>
<dbReference type="Pfam" id="PF22982">
    <property type="entry name" value="WHD_HRQ1"/>
    <property type="match status" value="1"/>
</dbReference>
<dbReference type="Pfam" id="PF09369">
    <property type="entry name" value="MZB"/>
    <property type="match status" value="1"/>
</dbReference>
<dbReference type="InterPro" id="IPR027417">
    <property type="entry name" value="P-loop_NTPase"/>
</dbReference>
<feature type="domain" description="Helicase ATP-binding" evidence="3">
    <location>
        <begin position="64"/>
        <end position="244"/>
    </location>
</feature>
<dbReference type="EMBL" id="VBAP01000071">
    <property type="protein sequence ID" value="TMI73422.1"/>
    <property type="molecule type" value="Genomic_DNA"/>
</dbReference>
<evidence type="ECO:0000256" key="1">
    <source>
        <dbReference type="ARBA" id="ARBA00022741"/>
    </source>
</evidence>
<proteinExistence type="predicted"/>
<evidence type="ECO:0000313" key="6">
    <source>
        <dbReference type="Proteomes" id="UP000318834"/>
    </source>
</evidence>
<dbReference type="PANTHER" id="PTHR47957">
    <property type="entry name" value="ATP-DEPENDENT HELICASE HRQ1"/>
    <property type="match status" value="1"/>
</dbReference>
<dbReference type="Pfam" id="PF00270">
    <property type="entry name" value="DEAD"/>
    <property type="match status" value="1"/>
</dbReference>
<dbReference type="InterPro" id="IPR055227">
    <property type="entry name" value="HRQ1_WHD"/>
</dbReference>
<evidence type="ECO:0000259" key="4">
    <source>
        <dbReference type="PROSITE" id="PS51194"/>
    </source>
</evidence>
<accession>A0A537IQR3</accession>
<protein>
    <submittedName>
        <fullName evidence="5">DEAD/DEAH box helicase</fullName>
    </submittedName>
</protein>
<dbReference type="GO" id="GO:0043138">
    <property type="term" value="F:3'-5' DNA helicase activity"/>
    <property type="evidence" value="ECO:0007669"/>
    <property type="project" value="TreeGrafter"/>
</dbReference>
<dbReference type="GO" id="GO:0036297">
    <property type="term" value="P:interstrand cross-link repair"/>
    <property type="evidence" value="ECO:0007669"/>
    <property type="project" value="TreeGrafter"/>
</dbReference>
<dbReference type="PROSITE" id="PS51192">
    <property type="entry name" value="HELICASE_ATP_BIND_1"/>
    <property type="match status" value="1"/>
</dbReference>
<dbReference type="InterPro" id="IPR014001">
    <property type="entry name" value="Helicase_ATP-bd"/>
</dbReference>
<dbReference type="SMART" id="SM00490">
    <property type="entry name" value="HELICc"/>
    <property type="match status" value="1"/>
</dbReference>
<dbReference type="InterPro" id="IPR011545">
    <property type="entry name" value="DEAD/DEAH_box_helicase_dom"/>
</dbReference>
<dbReference type="SUPFAM" id="SSF52540">
    <property type="entry name" value="P-loop containing nucleoside triphosphate hydrolases"/>
    <property type="match status" value="2"/>
</dbReference>
<evidence type="ECO:0000256" key="2">
    <source>
        <dbReference type="ARBA" id="ARBA00022840"/>
    </source>
</evidence>
<dbReference type="AlphaFoldDB" id="A0A537IQR3"/>
<organism evidence="5 6">
    <name type="scientific">Candidatus Segetimicrobium genomatis</name>
    <dbReference type="NCBI Taxonomy" id="2569760"/>
    <lineage>
        <taxon>Bacteria</taxon>
        <taxon>Bacillati</taxon>
        <taxon>Candidatus Sysuimicrobiota</taxon>
        <taxon>Candidatus Sysuimicrobiia</taxon>
        <taxon>Candidatus Sysuimicrobiales</taxon>
        <taxon>Candidatus Segetimicrobiaceae</taxon>
        <taxon>Candidatus Segetimicrobium</taxon>
    </lineage>
</organism>
<dbReference type="Pfam" id="PF00271">
    <property type="entry name" value="Helicase_C"/>
    <property type="match status" value="1"/>
</dbReference>
<evidence type="ECO:0000259" key="3">
    <source>
        <dbReference type="PROSITE" id="PS51192"/>
    </source>
</evidence>
<keyword evidence="5" id="KW-0347">Helicase</keyword>
<comment type="caution">
    <text evidence="5">The sequence shown here is derived from an EMBL/GenBank/DDBJ whole genome shotgun (WGS) entry which is preliminary data.</text>
</comment>
<dbReference type="PROSITE" id="PS51194">
    <property type="entry name" value="HELICASE_CTER"/>
    <property type="match status" value="1"/>
</dbReference>
<dbReference type="GO" id="GO:0003676">
    <property type="term" value="F:nucleic acid binding"/>
    <property type="evidence" value="ECO:0007669"/>
    <property type="project" value="InterPro"/>
</dbReference>
<keyword evidence="1" id="KW-0547">Nucleotide-binding</keyword>
<gene>
    <name evidence="5" type="ORF">E6H05_09780</name>
</gene>
<dbReference type="CDD" id="cd18797">
    <property type="entry name" value="SF2_C_Hrq"/>
    <property type="match status" value="1"/>
</dbReference>
<reference evidence="5 6" key="1">
    <citation type="journal article" date="2019" name="Nat. Microbiol.">
        <title>Mediterranean grassland soil C-N compound turnover is dependent on rainfall and depth, and is mediated by genomically divergent microorganisms.</title>
        <authorList>
            <person name="Diamond S."/>
            <person name="Andeer P.F."/>
            <person name="Li Z."/>
            <person name="Crits-Christoph A."/>
            <person name="Burstein D."/>
            <person name="Anantharaman K."/>
            <person name="Lane K.R."/>
            <person name="Thomas B.C."/>
            <person name="Pan C."/>
            <person name="Northen T.R."/>
            <person name="Banfield J.F."/>
        </authorList>
    </citation>
    <scope>NUCLEOTIDE SEQUENCE [LARGE SCALE GENOMIC DNA]</scope>
    <source>
        <strain evidence="5">NP_8</strain>
    </source>
</reference>
<dbReference type="PANTHER" id="PTHR47957:SF3">
    <property type="entry name" value="ATP-DEPENDENT HELICASE HRQ1"/>
    <property type="match status" value="1"/>
</dbReference>
<feature type="non-terminal residue" evidence="5">
    <location>
        <position position="793"/>
    </location>
</feature>